<comment type="subcellular location">
    <subcellularLocation>
        <location evidence="1">Cytoplasm</location>
    </subcellularLocation>
</comment>
<dbReference type="AlphaFoldDB" id="M0UTA0"/>
<evidence type="ECO:0000313" key="6">
    <source>
        <dbReference type="EnsemblPlants" id="HORVU.MOREX.r3.6HG0614540.1"/>
    </source>
</evidence>
<feature type="compositionally biased region" description="Low complexity" evidence="5">
    <location>
        <begin position="41"/>
        <end position="51"/>
    </location>
</feature>
<dbReference type="PANTHER" id="PTHR33059:SF104">
    <property type="entry name" value="OS02G0751300 PROTEIN"/>
    <property type="match status" value="1"/>
</dbReference>
<feature type="region of interest" description="Disordered" evidence="5">
    <location>
        <begin position="1"/>
        <end position="60"/>
    </location>
</feature>
<evidence type="ECO:0000256" key="2">
    <source>
        <dbReference type="ARBA" id="ARBA00009374"/>
    </source>
</evidence>
<dbReference type="OMA" id="HECRERQ"/>
<feature type="region of interest" description="Disordered" evidence="5">
    <location>
        <begin position="129"/>
        <end position="151"/>
    </location>
</feature>
<dbReference type="Proteomes" id="UP000011116">
    <property type="component" value="Chromosome 6H"/>
</dbReference>
<dbReference type="ExpressionAtlas" id="M0UTA0">
    <property type="expression patterns" value="baseline and differential"/>
</dbReference>
<evidence type="ECO:0000313" key="7">
    <source>
        <dbReference type="Proteomes" id="UP000011116"/>
    </source>
</evidence>
<evidence type="ECO:0000256" key="4">
    <source>
        <dbReference type="ARBA" id="ARBA00022723"/>
    </source>
</evidence>
<dbReference type="KEGG" id="hvg:123402437"/>
<evidence type="ECO:0000256" key="1">
    <source>
        <dbReference type="ARBA" id="ARBA00004496"/>
    </source>
</evidence>
<comment type="similarity">
    <text evidence="2">Belongs to the FLZ family.</text>
</comment>
<name>M0UTA0_HORVV</name>
<reference evidence="6" key="3">
    <citation type="submission" date="2022-01" db="UniProtKB">
        <authorList>
            <consortium name="EnsemblPlants"/>
        </authorList>
    </citation>
    <scope>IDENTIFICATION</scope>
    <source>
        <strain evidence="6">subsp. vulgare</strain>
    </source>
</reference>
<gene>
    <name evidence="6" type="primary">LOC123402437</name>
</gene>
<organism evidence="6 7">
    <name type="scientific">Hordeum vulgare subsp. vulgare</name>
    <name type="common">Domesticated barley</name>
    <dbReference type="NCBI Taxonomy" id="112509"/>
    <lineage>
        <taxon>Eukaryota</taxon>
        <taxon>Viridiplantae</taxon>
        <taxon>Streptophyta</taxon>
        <taxon>Embryophyta</taxon>
        <taxon>Tracheophyta</taxon>
        <taxon>Spermatophyta</taxon>
        <taxon>Magnoliopsida</taxon>
        <taxon>Liliopsida</taxon>
        <taxon>Poales</taxon>
        <taxon>Poaceae</taxon>
        <taxon>BOP clade</taxon>
        <taxon>Pooideae</taxon>
        <taxon>Triticodae</taxon>
        <taxon>Triticeae</taxon>
        <taxon>Hordeinae</taxon>
        <taxon>Hordeum</taxon>
    </lineage>
</organism>
<dbReference type="PROSITE" id="PS51795">
    <property type="entry name" value="ZF_FLZ"/>
    <property type="match status" value="1"/>
</dbReference>
<dbReference type="eggNOG" id="ENOG502R5YN">
    <property type="taxonomic scope" value="Eukaryota"/>
</dbReference>
<proteinExistence type="inferred from homology"/>
<dbReference type="EnsemblPlants" id="HORVU.MOREX.r3.6HG0614540.1">
    <property type="protein sequence ID" value="HORVU.MOREX.r3.6HG0614540.1"/>
    <property type="gene ID" value="HORVU.MOREX.r3.6HG0614540"/>
</dbReference>
<reference evidence="6" key="2">
    <citation type="submission" date="2020-10" db="EMBL/GenBank/DDBJ databases">
        <authorList>
            <person name="Scholz U."/>
            <person name="Mascher M."/>
            <person name="Fiebig A."/>
        </authorList>
    </citation>
    <scope>NUCLEOTIDE SEQUENCE [LARGE SCALE GENOMIC DNA]</scope>
    <source>
        <strain evidence="6">cv. Morex</strain>
    </source>
</reference>
<protein>
    <submittedName>
        <fullName evidence="6">Uncharacterized protein</fullName>
    </submittedName>
</protein>
<keyword evidence="7" id="KW-1185">Reference proteome</keyword>
<feature type="compositionally biased region" description="Gly residues" evidence="5">
    <location>
        <begin position="136"/>
        <end position="151"/>
    </location>
</feature>
<dbReference type="RefSeq" id="XP_044952295.1">
    <property type="nucleotide sequence ID" value="XM_045096360.1"/>
</dbReference>
<evidence type="ECO:0000256" key="3">
    <source>
        <dbReference type="ARBA" id="ARBA00022490"/>
    </source>
</evidence>
<dbReference type="PaxDb" id="4513-MLOC_13975.1"/>
<dbReference type="Gramene" id="HORVU.MOREX.r2.6HG0509550.1">
    <property type="protein sequence ID" value="HORVU.MOREX.r2.6HG0509550.1"/>
    <property type="gene ID" value="HORVU.MOREX.r2.6HG0509550"/>
</dbReference>
<reference evidence="7" key="1">
    <citation type="journal article" date="2012" name="Nature">
        <title>A physical, genetic and functional sequence assembly of the barley genome.</title>
        <authorList>
            <consortium name="The International Barley Genome Sequencing Consortium"/>
            <person name="Mayer K.F."/>
            <person name="Waugh R."/>
            <person name="Brown J.W."/>
            <person name="Schulman A."/>
            <person name="Langridge P."/>
            <person name="Platzer M."/>
            <person name="Fincher G.B."/>
            <person name="Muehlbauer G.J."/>
            <person name="Sato K."/>
            <person name="Close T.J."/>
            <person name="Wise R.P."/>
            <person name="Stein N."/>
        </authorList>
    </citation>
    <scope>NUCLEOTIDE SEQUENCE [LARGE SCALE GENOMIC DNA]</scope>
    <source>
        <strain evidence="7">cv. Morex</strain>
    </source>
</reference>
<dbReference type="GO" id="GO:0005737">
    <property type="term" value="C:cytoplasm"/>
    <property type="evidence" value="ECO:0007669"/>
    <property type="project" value="UniProtKB-SubCell"/>
</dbReference>
<dbReference type="GeneID" id="123402437"/>
<dbReference type="OrthoDB" id="1925036at2759"/>
<dbReference type="Pfam" id="PF04570">
    <property type="entry name" value="zf-FLZ"/>
    <property type="match status" value="1"/>
</dbReference>
<dbReference type="GO" id="GO:0046872">
    <property type="term" value="F:metal ion binding"/>
    <property type="evidence" value="ECO:0007669"/>
    <property type="project" value="UniProtKB-KW"/>
</dbReference>
<evidence type="ECO:0000256" key="5">
    <source>
        <dbReference type="SAM" id="MobiDB-lite"/>
    </source>
</evidence>
<keyword evidence="4" id="KW-0479">Metal-binding</keyword>
<accession>M0UTA0</accession>
<dbReference type="InterPro" id="IPR007650">
    <property type="entry name" value="Zf-FLZ_dom"/>
</dbReference>
<sequence length="151" mass="15527">MLGKRQRSMLMRRTTSLASMPSVPKQVRQGSGGDDDKHPRAGPSSSVSAGAVGMGGGGGYPSPRRDAFAGLMITAAFLSACGFCAKPLGPGEDTYIYRGEVAFCSHECREHQIEKDELMEQNCTITSIREAPSDQSGGGGGSGGGDAVAAA</sequence>
<dbReference type="PANTHER" id="PTHR33059">
    <property type="entry name" value="FCS-LIKE ZINC FINGER 5"/>
    <property type="match status" value="1"/>
</dbReference>
<keyword evidence="3" id="KW-0963">Cytoplasm</keyword>
<dbReference type="Gramene" id="HORVU.MOREX.r3.6HG0614540.1">
    <property type="protein sequence ID" value="HORVU.MOREX.r3.6HG0614540.1"/>
    <property type="gene ID" value="HORVU.MOREX.r3.6HG0614540"/>
</dbReference>